<reference evidence="1 2" key="1">
    <citation type="submission" date="2020-08" db="EMBL/GenBank/DDBJ databases">
        <title>A Genomic Blueprint of the Chicken Gut Microbiome.</title>
        <authorList>
            <person name="Gilroy R."/>
            <person name="Ravi A."/>
            <person name="Getino M."/>
            <person name="Pursley I."/>
            <person name="Horton D.L."/>
            <person name="Alikhan N.-F."/>
            <person name="Baker D."/>
            <person name="Gharbi K."/>
            <person name="Hall N."/>
            <person name="Watson M."/>
            <person name="Adriaenssens E.M."/>
            <person name="Foster-Nyarko E."/>
            <person name="Jarju S."/>
            <person name="Secka A."/>
            <person name="Antonio M."/>
            <person name="Oren A."/>
            <person name="Chaudhuri R."/>
            <person name="La Ragione R.M."/>
            <person name="Hildebrand F."/>
            <person name="Pallen M.J."/>
        </authorList>
    </citation>
    <scope>NUCLEOTIDE SEQUENCE [LARGE SCALE GENOMIC DNA]</scope>
    <source>
        <strain evidence="1 2">Sa2CVA6</strain>
    </source>
</reference>
<evidence type="ECO:0000313" key="1">
    <source>
        <dbReference type="EMBL" id="MBD7962149.1"/>
    </source>
</evidence>
<accession>A0ABR8SFN6</accession>
<dbReference type="EMBL" id="JACSQK010000009">
    <property type="protein sequence ID" value="MBD7962149.1"/>
    <property type="molecule type" value="Genomic_DNA"/>
</dbReference>
<dbReference type="RefSeq" id="WP_191724556.1">
    <property type="nucleotide sequence ID" value="NZ_JACSQK010000009.1"/>
</dbReference>
<gene>
    <name evidence="1" type="ORF">H9646_16890</name>
</gene>
<dbReference type="Proteomes" id="UP000634919">
    <property type="component" value="Unassembled WGS sequence"/>
</dbReference>
<organism evidence="1 2">
    <name type="scientific">Comamonas avium</name>
    <dbReference type="NCBI Taxonomy" id="2762231"/>
    <lineage>
        <taxon>Bacteria</taxon>
        <taxon>Pseudomonadati</taxon>
        <taxon>Pseudomonadota</taxon>
        <taxon>Betaproteobacteria</taxon>
        <taxon>Burkholderiales</taxon>
        <taxon>Comamonadaceae</taxon>
        <taxon>Comamonas</taxon>
    </lineage>
</organism>
<proteinExistence type="predicted"/>
<name>A0ABR8SFN6_9BURK</name>
<evidence type="ECO:0000313" key="2">
    <source>
        <dbReference type="Proteomes" id="UP000634919"/>
    </source>
</evidence>
<sequence>MKIKIFIGVTVAALICAAIYTQLTIFVIPPIGMVPEGKTIIIPRQSNTQFVDSPDGMCERTNGGVSLLCRGFAIASVGKDVTILARLPYSSTLYSISTGGKSYDR</sequence>
<keyword evidence="2" id="KW-1185">Reference proteome</keyword>
<comment type="caution">
    <text evidence="1">The sequence shown here is derived from an EMBL/GenBank/DDBJ whole genome shotgun (WGS) entry which is preliminary data.</text>
</comment>
<protein>
    <submittedName>
        <fullName evidence="1">Uncharacterized protein</fullName>
    </submittedName>
</protein>